<keyword evidence="4 6" id="KW-0547">Nucleotide-binding</keyword>
<keyword evidence="5 6" id="KW-0067">ATP-binding</keyword>
<dbReference type="InterPro" id="IPR001245">
    <property type="entry name" value="Ser-Thr/Tyr_kinase_cat_dom"/>
</dbReference>
<evidence type="ECO:0000256" key="7">
    <source>
        <dbReference type="SAM" id="MobiDB-lite"/>
    </source>
</evidence>
<dbReference type="FunFam" id="3.30.200.20:FF:000178">
    <property type="entry name" value="serine/threonine-protein kinase PBS1-like"/>
    <property type="match status" value="1"/>
</dbReference>
<dbReference type="GO" id="GO:0005886">
    <property type="term" value="C:plasma membrane"/>
    <property type="evidence" value="ECO:0007669"/>
    <property type="project" value="UniProtKB-SubCell"/>
</dbReference>
<feature type="compositionally biased region" description="Polar residues" evidence="7">
    <location>
        <begin position="358"/>
        <end position="373"/>
    </location>
</feature>
<evidence type="ECO:0000259" key="8">
    <source>
        <dbReference type="PROSITE" id="PS50011"/>
    </source>
</evidence>
<dbReference type="PROSITE" id="PS50011">
    <property type="entry name" value="PROTEIN_KINASE_DOM"/>
    <property type="match status" value="1"/>
</dbReference>
<reference evidence="9" key="1">
    <citation type="submission" date="2020-08" db="EMBL/GenBank/DDBJ databases">
        <title>Plant Genome Project.</title>
        <authorList>
            <person name="Zhang R.-G."/>
        </authorList>
    </citation>
    <scope>NUCLEOTIDE SEQUENCE</scope>
    <source>
        <strain evidence="9">WSP0</strain>
        <tissue evidence="9">Leaf</tissue>
    </source>
</reference>
<feature type="domain" description="Protein kinase" evidence="8">
    <location>
        <begin position="78"/>
        <end position="322"/>
    </location>
</feature>
<evidence type="ECO:0000313" key="10">
    <source>
        <dbReference type="Proteomes" id="UP000823749"/>
    </source>
</evidence>
<dbReference type="EMBL" id="JACTNZ010000007">
    <property type="protein sequence ID" value="KAG5540010.1"/>
    <property type="molecule type" value="Genomic_DNA"/>
</dbReference>
<feature type="compositionally biased region" description="Polar residues" evidence="7">
    <location>
        <begin position="25"/>
        <end position="50"/>
    </location>
</feature>
<dbReference type="SUPFAM" id="SSF56112">
    <property type="entry name" value="Protein kinase-like (PK-like)"/>
    <property type="match status" value="1"/>
</dbReference>
<evidence type="ECO:0000256" key="3">
    <source>
        <dbReference type="ARBA" id="ARBA00022679"/>
    </source>
</evidence>
<organism evidence="9 10">
    <name type="scientific">Rhododendron griersonianum</name>
    <dbReference type="NCBI Taxonomy" id="479676"/>
    <lineage>
        <taxon>Eukaryota</taxon>
        <taxon>Viridiplantae</taxon>
        <taxon>Streptophyta</taxon>
        <taxon>Embryophyta</taxon>
        <taxon>Tracheophyta</taxon>
        <taxon>Spermatophyta</taxon>
        <taxon>Magnoliopsida</taxon>
        <taxon>eudicotyledons</taxon>
        <taxon>Gunneridae</taxon>
        <taxon>Pentapetalae</taxon>
        <taxon>asterids</taxon>
        <taxon>Ericales</taxon>
        <taxon>Ericaceae</taxon>
        <taxon>Ericoideae</taxon>
        <taxon>Rhodoreae</taxon>
        <taxon>Rhododendron</taxon>
    </lineage>
</organism>
<keyword evidence="2" id="KW-1003">Cell membrane</keyword>
<evidence type="ECO:0000313" key="9">
    <source>
        <dbReference type="EMBL" id="KAG5540010.1"/>
    </source>
</evidence>
<dbReference type="AlphaFoldDB" id="A0AAV6JIW0"/>
<proteinExistence type="predicted"/>
<dbReference type="InterPro" id="IPR017441">
    <property type="entry name" value="Protein_kinase_ATP_BS"/>
</dbReference>
<keyword evidence="10" id="KW-1185">Reference proteome</keyword>
<dbReference type="PANTHER" id="PTHR45621">
    <property type="entry name" value="OS01G0588500 PROTEIN-RELATED"/>
    <property type="match status" value="1"/>
</dbReference>
<feature type="compositionally biased region" description="Low complexity" evidence="7">
    <location>
        <begin position="328"/>
        <end position="346"/>
    </location>
</feature>
<evidence type="ECO:0000256" key="2">
    <source>
        <dbReference type="ARBA" id="ARBA00022475"/>
    </source>
</evidence>
<evidence type="ECO:0000256" key="4">
    <source>
        <dbReference type="ARBA" id="ARBA00022741"/>
    </source>
</evidence>
<dbReference type="Proteomes" id="UP000823749">
    <property type="component" value="Chromosome 7"/>
</dbReference>
<dbReference type="Pfam" id="PF00069">
    <property type="entry name" value="Pkinase"/>
    <property type="match status" value="1"/>
</dbReference>
<feature type="binding site" evidence="6">
    <location>
        <position position="113"/>
    </location>
    <ligand>
        <name>ATP</name>
        <dbReference type="ChEBI" id="CHEBI:30616"/>
    </ligand>
</feature>
<feature type="region of interest" description="Disordered" evidence="7">
    <location>
        <begin position="1"/>
        <end position="51"/>
    </location>
</feature>
<dbReference type="GO" id="GO:0005524">
    <property type="term" value="F:ATP binding"/>
    <property type="evidence" value="ECO:0007669"/>
    <property type="project" value="UniProtKB-UniRule"/>
</dbReference>
<dbReference type="GO" id="GO:0004672">
    <property type="term" value="F:protein kinase activity"/>
    <property type="evidence" value="ECO:0007669"/>
    <property type="project" value="InterPro"/>
</dbReference>
<dbReference type="PROSITE" id="PS00107">
    <property type="entry name" value="PROTEIN_KINASE_ATP"/>
    <property type="match status" value="1"/>
</dbReference>
<dbReference type="InterPro" id="IPR000719">
    <property type="entry name" value="Prot_kinase_dom"/>
</dbReference>
<comment type="subcellular location">
    <subcellularLocation>
        <location evidence="1">Cell membrane</location>
    </subcellularLocation>
</comment>
<keyword evidence="3" id="KW-0808">Transferase</keyword>
<dbReference type="InterPro" id="IPR011009">
    <property type="entry name" value="Kinase-like_dom_sf"/>
</dbReference>
<comment type="caution">
    <text evidence="9">The sequence shown here is derived from an EMBL/GenBank/DDBJ whole genome shotgun (WGS) entry which is preliminary data.</text>
</comment>
<dbReference type="InterPro" id="IPR050823">
    <property type="entry name" value="Plant_Ser_Thr_Prot_Kinase"/>
</dbReference>
<dbReference type="Gene3D" id="3.30.200.20">
    <property type="entry name" value="Phosphorylase Kinase, domain 1"/>
    <property type="match status" value="1"/>
</dbReference>
<keyword evidence="2" id="KW-0472">Membrane</keyword>
<dbReference type="Pfam" id="PF07714">
    <property type="entry name" value="PK_Tyr_Ser-Thr"/>
    <property type="match status" value="1"/>
</dbReference>
<gene>
    <name evidence="9" type="ORF">RHGRI_020295</name>
</gene>
<feature type="region of interest" description="Disordered" evidence="7">
    <location>
        <begin position="325"/>
        <end position="373"/>
    </location>
</feature>
<evidence type="ECO:0000256" key="1">
    <source>
        <dbReference type="ARBA" id="ARBA00004236"/>
    </source>
</evidence>
<protein>
    <recommendedName>
        <fullName evidence="8">Protein kinase domain-containing protein</fullName>
    </recommendedName>
</protein>
<name>A0AAV6JIW0_9ERIC</name>
<accession>A0AAV6JIW0</accession>
<sequence length="373" mass="41601">MKCFFPFKDKSKSRQGNSAPELKNKSGSKSDNSAANRCTKSAGNPASSPRSIPELYREKQHNLTVFSFSELRHATNDFNKLLKIGEGGFGSVYKGTLKPPNGHGDPTVVAIKKLNRHGLQGHKEWLAEVQFLGIVDHPNLVKLLGYCSAEAERGIQRLLVYEYMANRSLEDHLFYRTSAVLPWKKRLEIILGAAQGLAYLHEGLEIQVVGTYGYAAPEYVDTGHLTVKSDIYSFGVVLYEILSGRRTLERNRPTEEQKLLEWVKQYPVDSNRFSMMIDQRLRNQYSISAARKIAKLADSCLIKSAKDRPTMGHVVEILKQALEESEEASSSGNRSSESSASRHAAALNKPPRRAGITDNASRATQSPRQICFS</sequence>
<dbReference type="Gene3D" id="1.10.510.10">
    <property type="entry name" value="Transferase(Phosphotransferase) domain 1"/>
    <property type="match status" value="2"/>
</dbReference>
<evidence type="ECO:0000256" key="6">
    <source>
        <dbReference type="PROSITE-ProRule" id="PRU10141"/>
    </source>
</evidence>
<evidence type="ECO:0000256" key="5">
    <source>
        <dbReference type="ARBA" id="ARBA00022840"/>
    </source>
</evidence>